<evidence type="ECO:0008006" key="4">
    <source>
        <dbReference type="Google" id="ProtNLM"/>
    </source>
</evidence>
<name>A0A395JKY3_9GAMM</name>
<dbReference type="InParanoid" id="A0A395JKY3"/>
<feature type="transmembrane region" description="Helical" evidence="1">
    <location>
        <begin position="6"/>
        <end position="23"/>
    </location>
</feature>
<dbReference type="RefSeq" id="WP_113954223.1">
    <property type="nucleotide sequence ID" value="NZ_QNRT01000002.1"/>
</dbReference>
<dbReference type="Proteomes" id="UP000253083">
    <property type="component" value="Unassembled WGS sequence"/>
</dbReference>
<sequence>MSIYILPAILALVIKLLILGVSVKGKHQSTVFITMVLILALHNLCEVLGFLEFFESGPKEYLLRLYYATTVWVAAFMLIYSSEVSRLKHGHFRAVLMSIAGVVSLLMLYTNWIVAGAESLGYTMTVVQGEQYWIFRIFVLATLLAIIPVIVVGYRRATEHIVEIQSIYTMFALAPLMLVGISVIVLMSLGVRVNASAFIPIASTLFLLITLKSEYRHNLTDVRRFIPFSAERRAANQIMDICSRYSRDKMSYRDGINEIEKILVLQKYQKEGGNASATAESMGMPRSSLYSIFNRLNIDTKD</sequence>
<protein>
    <recommendedName>
        <fullName evidence="4">Regulatory Fis family protein</fullName>
    </recommendedName>
</protein>
<proteinExistence type="predicted"/>
<keyword evidence="1" id="KW-0472">Membrane</keyword>
<evidence type="ECO:0000313" key="2">
    <source>
        <dbReference type="EMBL" id="RBP51456.1"/>
    </source>
</evidence>
<gene>
    <name evidence="2" type="ORF">DFR28_102885</name>
</gene>
<dbReference type="EMBL" id="QNRT01000002">
    <property type="protein sequence ID" value="RBP51456.1"/>
    <property type="molecule type" value="Genomic_DNA"/>
</dbReference>
<feature type="transmembrane region" description="Helical" evidence="1">
    <location>
        <begin position="193"/>
        <end position="211"/>
    </location>
</feature>
<feature type="transmembrane region" description="Helical" evidence="1">
    <location>
        <begin position="166"/>
        <end position="187"/>
    </location>
</feature>
<dbReference type="AlphaFoldDB" id="A0A395JKY3"/>
<dbReference type="Gene3D" id="1.10.10.60">
    <property type="entry name" value="Homeodomain-like"/>
    <property type="match status" value="1"/>
</dbReference>
<reference evidence="2 3" key="1">
    <citation type="submission" date="2018-06" db="EMBL/GenBank/DDBJ databases">
        <title>Genomic Encyclopedia of Type Strains, Phase IV (KMG-IV): sequencing the most valuable type-strain genomes for metagenomic binning, comparative biology and taxonomic classification.</title>
        <authorList>
            <person name="Goeker M."/>
        </authorList>
    </citation>
    <scope>NUCLEOTIDE SEQUENCE [LARGE SCALE GENOMIC DNA]</scope>
    <source>
        <strain evidence="2 3">DSM 24032</strain>
    </source>
</reference>
<dbReference type="OrthoDB" id="5705271at2"/>
<organism evidence="2 3">
    <name type="scientific">Arenicella xantha</name>
    <dbReference type="NCBI Taxonomy" id="644221"/>
    <lineage>
        <taxon>Bacteria</taxon>
        <taxon>Pseudomonadati</taxon>
        <taxon>Pseudomonadota</taxon>
        <taxon>Gammaproteobacteria</taxon>
        <taxon>Arenicellales</taxon>
        <taxon>Arenicellaceae</taxon>
        <taxon>Arenicella</taxon>
    </lineage>
</organism>
<evidence type="ECO:0000313" key="3">
    <source>
        <dbReference type="Proteomes" id="UP000253083"/>
    </source>
</evidence>
<feature type="transmembrane region" description="Helical" evidence="1">
    <location>
        <begin position="30"/>
        <end position="51"/>
    </location>
</feature>
<dbReference type="SUPFAM" id="SSF46689">
    <property type="entry name" value="Homeodomain-like"/>
    <property type="match status" value="1"/>
</dbReference>
<keyword evidence="1" id="KW-1133">Transmembrane helix</keyword>
<feature type="transmembrane region" description="Helical" evidence="1">
    <location>
        <begin position="92"/>
        <end position="113"/>
    </location>
</feature>
<keyword evidence="3" id="KW-1185">Reference proteome</keyword>
<dbReference type="InterPro" id="IPR009057">
    <property type="entry name" value="Homeodomain-like_sf"/>
</dbReference>
<comment type="caution">
    <text evidence="2">The sequence shown here is derived from an EMBL/GenBank/DDBJ whole genome shotgun (WGS) entry which is preliminary data.</text>
</comment>
<feature type="transmembrane region" description="Helical" evidence="1">
    <location>
        <begin position="63"/>
        <end position="80"/>
    </location>
</feature>
<evidence type="ECO:0000256" key="1">
    <source>
        <dbReference type="SAM" id="Phobius"/>
    </source>
</evidence>
<accession>A0A395JKY3</accession>
<keyword evidence="1" id="KW-0812">Transmembrane</keyword>
<feature type="transmembrane region" description="Helical" evidence="1">
    <location>
        <begin position="133"/>
        <end position="154"/>
    </location>
</feature>